<evidence type="ECO:0000259" key="4">
    <source>
        <dbReference type="Pfam" id="PF13088"/>
    </source>
</evidence>
<evidence type="ECO:0000256" key="3">
    <source>
        <dbReference type="ARBA" id="ARBA00012733"/>
    </source>
</evidence>
<gene>
    <name evidence="5" type="ORF">SAMN03080602_02881</name>
</gene>
<dbReference type="PANTHER" id="PTHR10628:SF30">
    <property type="entry name" value="EXO-ALPHA-SIALIDASE"/>
    <property type="match status" value="1"/>
</dbReference>
<comment type="catalytic activity">
    <reaction evidence="1">
        <text>Hydrolysis of alpha-(2-&gt;3)-, alpha-(2-&gt;6)-, alpha-(2-&gt;8)- glycosidic linkages of terminal sialic acid residues in oligosaccharides, glycoproteins, glycolipids, colominic acid and synthetic substrates.</text>
        <dbReference type="EC" id="3.2.1.18"/>
    </reaction>
</comment>
<dbReference type="GO" id="GO:0005737">
    <property type="term" value="C:cytoplasm"/>
    <property type="evidence" value="ECO:0007669"/>
    <property type="project" value="TreeGrafter"/>
</dbReference>
<dbReference type="EMBL" id="FXAO01000006">
    <property type="protein sequence ID" value="SMG40679.1"/>
    <property type="molecule type" value="Genomic_DNA"/>
</dbReference>
<name>A0A1X7KHK1_9FLAO</name>
<evidence type="ECO:0000313" key="5">
    <source>
        <dbReference type="EMBL" id="SMG40679.1"/>
    </source>
</evidence>
<organism evidence="5 6">
    <name type="scientific">Arenibacter troitsensis</name>
    <dbReference type="NCBI Taxonomy" id="188872"/>
    <lineage>
        <taxon>Bacteria</taxon>
        <taxon>Pseudomonadati</taxon>
        <taxon>Bacteroidota</taxon>
        <taxon>Flavobacteriia</taxon>
        <taxon>Flavobacteriales</taxon>
        <taxon>Flavobacteriaceae</taxon>
        <taxon>Arenibacter</taxon>
    </lineage>
</organism>
<dbReference type="GO" id="GO:0006689">
    <property type="term" value="P:ganglioside catabolic process"/>
    <property type="evidence" value="ECO:0007669"/>
    <property type="project" value="TreeGrafter"/>
</dbReference>
<dbReference type="InterPro" id="IPR026856">
    <property type="entry name" value="Sialidase_fam"/>
</dbReference>
<evidence type="ECO:0000256" key="1">
    <source>
        <dbReference type="ARBA" id="ARBA00000427"/>
    </source>
</evidence>
<dbReference type="PANTHER" id="PTHR10628">
    <property type="entry name" value="SIALIDASE"/>
    <property type="match status" value="1"/>
</dbReference>
<dbReference type="RefSeq" id="WP_245808714.1">
    <property type="nucleotide sequence ID" value="NZ_FXAO01000006.1"/>
</dbReference>
<accession>A0A1X7KHK1</accession>
<protein>
    <recommendedName>
        <fullName evidence="3">exo-alpha-sialidase</fullName>
        <ecNumber evidence="3">3.2.1.18</ecNumber>
    </recommendedName>
</protein>
<dbReference type="Pfam" id="PF13088">
    <property type="entry name" value="BNR_2"/>
    <property type="match status" value="1"/>
</dbReference>
<comment type="similarity">
    <text evidence="2">Belongs to the glycosyl hydrolase 33 family.</text>
</comment>
<dbReference type="GO" id="GO:0009313">
    <property type="term" value="P:oligosaccharide catabolic process"/>
    <property type="evidence" value="ECO:0007669"/>
    <property type="project" value="TreeGrafter"/>
</dbReference>
<proteinExistence type="inferred from homology"/>
<dbReference type="AlphaFoldDB" id="A0A1X7KHK1"/>
<sequence>MNPFKVALKNVSAMKKTSAIICLIMVTALFGQNKNFQISKEIITYQDLFNSSNNPNISCYRIPALVTAPNGDLIAAIDERVPSCGDLQWSKDINIVIRKSTDNGKTWSEIEKIIDFPSGKSASDPSMIVDNITKEIFLFYNYMDLDHEKDVYYLHVIKSKDNGKTWSEPEDITTQIAKKEWHNDFKFITSGRGIQTRSGTLLHCMANLNSGMHVFGSKDHGKSWFFIDTPVSPADESKIVELANGDWMINARANKEGKRFVHISSDEGNSWKTRPEPTLIDPGCNASIVRYTAIKDGYKKNRLLFSNPKSDKDRVNLTVRISYDEGQTWSEGKTIYKGESAYSSMTILDNGDIGLIFEKDDHTENAFVSFSLNWLTDGKDTYKKPKK</sequence>
<dbReference type="CDD" id="cd15482">
    <property type="entry name" value="Sialidase_non-viral"/>
    <property type="match status" value="1"/>
</dbReference>
<dbReference type="STRING" id="188872.SAMN03080602_02881"/>
<dbReference type="GO" id="GO:0004308">
    <property type="term" value="F:exo-alpha-sialidase activity"/>
    <property type="evidence" value="ECO:0007669"/>
    <property type="project" value="UniProtKB-EC"/>
</dbReference>
<reference evidence="6" key="1">
    <citation type="submission" date="2017-04" db="EMBL/GenBank/DDBJ databases">
        <authorList>
            <person name="Varghese N."/>
            <person name="Submissions S."/>
        </authorList>
    </citation>
    <scope>NUCLEOTIDE SEQUENCE [LARGE SCALE GENOMIC DNA]</scope>
    <source>
        <strain evidence="6">DSM 19835</strain>
    </source>
</reference>
<dbReference type="SUPFAM" id="SSF50939">
    <property type="entry name" value="Sialidases"/>
    <property type="match status" value="1"/>
</dbReference>
<dbReference type="InterPro" id="IPR011040">
    <property type="entry name" value="Sialidase"/>
</dbReference>
<evidence type="ECO:0000256" key="2">
    <source>
        <dbReference type="ARBA" id="ARBA00009348"/>
    </source>
</evidence>
<dbReference type="Gene3D" id="2.120.10.10">
    <property type="match status" value="1"/>
</dbReference>
<dbReference type="EC" id="3.2.1.18" evidence="3"/>
<evidence type="ECO:0000313" key="6">
    <source>
        <dbReference type="Proteomes" id="UP000193420"/>
    </source>
</evidence>
<feature type="domain" description="Sialidase" evidence="4">
    <location>
        <begin position="90"/>
        <end position="354"/>
    </location>
</feature>
<keyword evidence="6" id="KW-1185">Reference proteome</keyword>
<dbReference type="Proteomes" id="UP000193420">
    <property type="component" value="Unassembled WGS sequence"/>
</dbReference>
<dbReference type="GO" id="GO:0016020">
    <property type="term" value="C:membrane"/>
    <property type="evidence" value="ECO:0007669"/>
    <property type="project" value="TreeGrafter"/>
</dbReference>
<dbReference type="InterPro" id="IPR036278">
    <property type="entry name" value="Sialidase_sf"/>
</dbReference>